<accession>A0A0L6Z8P7</accession>
<dbReference type="STRING" id="36844.SAMN04488501_106200"/>
<keyword evidence="1" id="KW-0472">Membrane</keyword>
<organism evidence="2 3">
    <name type="scientific">Clostridium homopropionicum DSM 5847</name>
    <dbReference type="NCBI Taxonomy" id="1121318"/>
    <lineage>
        <taxon>Bacteria</taxon>
        <taxon>Bacillati</taxon>
        <taxon>Bacillota</taxon>
        <taxon>Clostridia</taxon>
        <taxon>Eubacteriales</taxon>
        <taxon>Clostridiaceae</taxon>
        <taxon>Clostridium</taxon>
    </lineage>
</organism>
<evidence type="ECO:0000256" key="1">
    <source>
        <dbReference type="SAM" id="Phobius"/>
    </source>
</evidence>
<dbReference type="PATRIC" id="fig|1121318.3.peg.2457"/>
<dbReference type="AlphaFoldDB" id="A0A0L6Z8P7"/>
<gene>
    <name evidence="2" type="ORF">CLHOM_24400</name>
</gene>
<dbReference type="EMBL" id="LHUR01000027">
    <property type="protein sequence ID" value="KOA19334.1"/>
    <property type="molecule type" value="Genomic_DNA"/>
</dbReference>
<name>A0A0L6Z8P7_9CLOT</name>
<comment type="caution">
    <text evidence="2">The sequence shown here is derived from an EMBL/GenBank/DDBJ whole genome shotgun (WGS) entry which is preliminary data.</text>
</comment>
<evidence type="ECO:0000313" key="2">
    <source>
        <dbReference type="EMBL" id="KOA19334.1"/>
    </source>
</evidence>
<sequence length="78" mass="9017">MIGINRITGQAEIPNIIKNNFISITLIIIPLFVFSIIFRLPYFNVVMGYKKENKILKNINEMILNKIKSILKAIKEPN</sequence>
<dbReference type="Proteomes" id="UP000037043">
    <property type="component" value="Unassembled WGS sequence"/>
</dbReference>
<protein>
    <submittedName>
        <fullName evidence="2">Uncharacterized protein</fullName>
    </submittedName>
</protein>
<keyword evidence="3" id="KW-1185">Reference proteome</keyword>
<proteinExistence type="predicted"/>
<keyword evidence="1" id="KW-0812">Transmembrane</keyword>
<reference evidence="3" key="1">
    <citation type="submission" date="2015-08" db="EMBL/GenBank/DDBJ databases">
        <title>Genome sequence of the strict anaerobe Clostridium homopropionicum LuHBu1 (DSM 5847T).</title>
        <authorList>
            <person name="Poehlein A."/>
            <person name="Beck M."/>
            <person name="Schiel-Bengelsdorf B."/>
            <person name="Bengelsdorf F.R."/>
            <person name="Daniel R."/>
            <person name="Duerre P."/>
        </authorList>
    </citation>
    <scope>NUCLEOTIDE SEQUENCE [LARGE SCALE GENOMIC DNA]</scope>
    <source>
        <strain evidence="3">DSM 5847</strain>
    </source>
</reference>
<feature type="transmembrane region" description="Helical" evidence="1">
    <location>
        <begin position="21"/>
        <end position="42"/>
    </location>
</feature>
<dbReference type="RefSeq" id="WP_052221940.1">
    <property type="nucleotide sequence ID" value="NZ_LHUR01000027.1"/>
</dbReference>
<keyword evidence="1" id="KW-1133">Transmembrane helix</keyword>
<evidence type="ECO:0000313" key="3">
    <source>
        <dbReference type="Proteomes" id="UP000037043"/>
    </source>
</evidence>